<dbReference type="AlphaFoldDB" id="A0AAN9SRE2"/>
<keyword evidence="2" id="KW-0106">Calcium</keyword>
<sequence length="179" mass="19769">MPQGSLEVFLVNAKGLENTDFLCKMDPYVILMCRTQEQKSSVASGQGSEPDWNENFIFNVSEGVSDLRLKIMDSDSTTAHDLVGEVTIPLNALFSEGTIPPTPYNVVKDGKYCGEIKIGLTFTPQGRTERCLEEDFGGWKESGDDNGVWSFSSDLDLCACSGFCFSGFVFHFHVFLFCA</sequence>
<reference evidence="4 5" key="1">
    <citation type="submission" date="2024-01" db="EMBL/GenBank/DDBJ databases">
        <title>The genomes of 5 underutilized Papilionoideae crops provide insights into root nodulation and disease resistanc.</title>
        <authorList>
            <person name="Jiang F."/>
        </authorList>
    </citation>
    <scope>NUCLEOTIDE SEQUENCE [LARGE SCALE GENOMIC DNA]</scope>
    <source>
        <strain evidence="4">DUOXIRENSHENG_FW03</strain>
        <tissue evidence="4">Leaves</tissue>
    </source>
</reference>
<dbReference type="SUPFAM" id="SSF49562">
    <property type="entry name" value="C2 domain (Calcium/lipid-binding domain, CaLB)"/>
    <property type="match status" value="1"/>
</dbReference>
<proteinExistence type="predicted"/>
<keyword evidence="1" id="KW-0479">Metal-binding</keyword>
<dbReference type="InterPro" id="IPR000008">
    <property type="entry name" value="C2_dom"/>
</dbReference>
<dbReference type="SMART" id="SM00239">
    <property type="entry name" value="C2"/>
    <property type="match status" value="1"/>
</dbReference>
<organism evidence="4 5">
    <name type="scientific">Psophocarpus tetragonolobus</name>
    <name type="common">Winged bean</name>
    <name type="synonym">Dolichos tetragonolobus</name>
    <dbReference type="NCBI Taxonomy" id="3891"/>
    <lineage>
        <taxon>Eukaryota</taxon>
        <taxon>Viridiplantae</taxon>
        <taxon>Streptophyta</taxon>
        <taxon>Embryophyta</taxon>
        <taxon>Tracheophyta</taxon>
        <taxon>Spermatophyta</taxon>
        <taxon>Magnoliopsida</taxon>
        <taxon>eudicotyledons</taxon>
        <taxon>Gunneridae</taxon>
        <taxon>Pentapetalae</taxon>
        <taxon>rosids</taxon>
        <taxon>fabids</taxon>
        <taxon>Fabales</taxon>
        <taxon>Fabaceae</taxon>
        <taxon>Papilionoideae</taxon>
        <taxon>50 kb inversion clade</taxon>
        <taxon>NPAAA clade</taxon>
        <taxon>indigoferoid/millettioid clade</taxon>
        <taxon>Phaseoleae</taxon>
        <taxon>Psophocarpus</taxon>
    </lineage>
</organism>
<dbReference type="Proteomes" id="UP001386955">
    <property type="component" value="Unassembled WGS sequence"/>
</dbReference>
<dbReference type="Pfam" id="PF00168">
    <property type="entry name" value="C2"/>
    <property type="match status" value="1"/>
</dbReference>
<dbReference type="Gene3D" id="2.60.40.150">
    <property type="entry name" value="C2 domain"/>
    <property type="match status" value="1"/>
</dbReference>
<dbReference type="GO" id="GO:0046872">
    <property type="term" value="F:metal ion binding"/>
    <property type="evidence" value="ECO:0007669"/>
    <property type="project" value="UniProtKB-KW"/>
</dbReference>
<protein>
    <recommendedName>
        <fullName evidence="3">C2 domain-containing protein</fullName>
    </recommendedName>
</protein>
<evidence type="ECO:0000256" key="1">
    <source>
        <dbReference type="ARBA" id="ARBA00022723"/>
    </source>
</evidence>
<name>A0AAN9SRE2_PSOTE</name>
<evidence type="ECO:0000259" key="3">
    <source>
        <dbReference type="PROSITE" id="PS50004"/>
    </source>
</evidence>
<keyword evidence="5" id="KW-1185">Reference proteome</keyword>
<dbReference type="EMBL" id="JAYMYS010000003">
    <property type="protein sequence ID" value="KAK7399238.1"/>
    <property type="molecule type" value="Genomic_DNA"/>
</dbReference>
<feature type="domain" description="C2" evidence="3">
    <location>
        <begin position="1"/>
        <end position="103"/>
    </location>
</feature>
<evidence type="ECO:0000313" key="4">
    <source>
        <dbReference type="EMBL" id="KAK7399238.1"/>
    </source>
</evidence>
<dbReference type="PANTHER" id="PTHR46502">
    <property type="entry name" value="C2 DOMAIN-CONTAINING"/>
    <property type="match status" value="1"/>
</dbReference>
<dbReference type="PROSITE" id="PS50004">
    <property type="entry name" value="C2"/>
    <property type="match status" value="1"/>
</dbReference>
<dbReference type="InterPro" id="IPR035892">
    <property type="entry name" value="C2_domain_sf"/>
</dbReference>
<gene>
    <name evidence="4" type="ORF">VNO78_10417</name>
</gene>
<accession>A0AAN9SRE2</accession>
<evidence type="ECO:0000313" key="5">
    <source>
        <dbReference type="Proteomes" id="UP001386955"/>
    </source>
</evidence>
<comment type="caution">
    <text evidence="4">The sequence shown here is derived from an EMBL/GenBank/DDBJ whole genome shotgun (WGS) entry which is preliminary data.</text>
</comment>
<dbReference type="PANTHER" id="PTHR46502:SF2">
    <property type="entry name" value="16 KDA PHLOEM PROTEIN 2"/>
    <property type="match status" value="1"/>
</dbReference>
<evidence type="ECO:0000256" key="2">
    <source>
        <dbReference type="ARBA" id="ARBA00022837"/>
    </source>
</evidence>